<gene>
    <name evidence="8" type="ORF">WJX72_008948</name>
</gene>
<evidence type="ECO:0000256" key="2">
    <source>
        <dbReference type="ARBA" id="ARBA00022679"/>
    </source>
</evidence>
<dbReference type="GO" id="GO:0005524">
    <property type="term" value="F:ATP binding"/>
    <property type="evidence" value="ECO:0007669"/>
    <property type="project" value="UniProtKB-KW"/>
</dbReference>
<sequence length="648" mass="67789">MTVNVTLRLVGSRAGAFGSSSEETVRAAIDALLSAAGPAPAALPAAPATAAVSSNRRLLHGRRLQQRPNPEQTFNIQLPVAADQRAQTVQQLQSALQNGQLLSDLQAAGLDVSQVAEGIIDGQVVYNGPPVSPAAPPAASPGPAPGFIPVTPQPAKSGSSIAGIAGGIAGVPSSLPGESVAVHFNGAYNDESSSFDDQLPAGMLGSSAGEATQALGERLALNDGTPVHVGPEGVTDDISLIALAGIVRLREIADDAARNTGSEPSSPTAAYSHPAPAVNQQSEFQLGRAGAAGAGEGAQEKAGMDLSVANLRDVAMMLANNQDRRHFEAPANLHGAQTAIADLVTNGGEFAGRYALEGGSFSGQSVIVCTAHPMHEPNAAAVACRFYLDPKMYVRELLFLDEVPTTTSIREVFDTYDASPGSDSRTLPPCIITEHGDLSLEAWTAQRHPTAQQCIAALRTAVLAVEALHSRGLVHGSLSAACFEWFDAAESVKLVEYSTWAHAGDSVPLRLSLRTAPPEVLAAAAQSATELVADSAADMWALGLIIFELFAGEPLFGSTDDLIAMQHTDEDVVGMLLGLQPLPWESQPAFFAAIPHAGMRRLVQSLLRRGPEERPDIKQVLRHPALREVEVSGQPAKAEKPLVQPRWR</sequence>
<evidence type="ECO:0000256" key="5">
    <source>
        <dbReference type="ARBA" id="ARBA00022840"/>
    </source>
</evidence>
<evidence type="ECO:0000256" key="6">
    <source>
        <dbReference type="SAM" id="MobiDB-lite"/>
    </source>
</evidence>
<keyword evidence="5" id="KW-0067">ATP-binding</keyword>
<dbReference type="SUPFAM" id="SSF56112">
    <property type="entry name" value="Protein kinase-like (PK-like)"/>
    <property type="match status" value="1"/>
</dbReference>
<dbReference type="SMART" id="SM00220">
    <property type="entry name" value="S_TKc"/>
    <property type="match status" value="1"/>
</dbReference>
<proteinExistence type="predicted"/>
<keyword evidence="9" id="KW-1185">Reference proteome</keyword>
<organism evidence="8 9">
    <name type="scientific">[Myrmecia] bisecta</name>
    <dbReference type="NCBI Taxonomy" id="41462"/>
    <lineage>
        <taxon>Eukaryota</taxon>
        <taxon>Viridiplantae</taxon>
        <taxon>Chlorophyta</taxon>
        <taxon>core chlorophytes</taxon>
        <taxon>Trebouxiophyceae</taxon>
        <taxon>Trebouxiales</taxon>
        <taxon>Trebouxiaceae</taxon>
        <taxon>Myrmecia</taxon>
    </lineage>
</organism>
<dbReference type="Proteomes" id="UP001489004">
    <property type="component" value="Unassembled WGS sequence"/>
</dbReference>
<evidence type="ECO:0000313" key="9">
    <source>
        <dbReference type="Proteomes" id="UP001489004"/>
    </source>
</evidence>
<dbReference type="EMBL" id="JALJOR010000004">
    <property type="protein sequence ID" value="KAK9818214.1"/>
    <property type="molecule type" value="Genomic_DNA"/>
</dbReference>
<protein>
    <recommendedName>
        <fullName evidence="1">non-specific serine/threonine protein kinase</fullName>
        <ecNumber evidence="1">2.7.11.1</ecNumber>
    </recommendedName>
</protein>
<dbReference type="InterPro" id="IPR050660">
    <property type="entry name" value="NEK_Ser/Thr_kinase"/>
</dbReference>
<dbReference type="Gene3D" id="1.10.510.10">
    <property type="entry name" value="Transferase(Phosphotransferase) domain 1"/>
    <property type="match status" value="1"/>
</dbReference>
<keyword evidence="4" id="KW-0418">Kinase</keyword>
<evidence type="ECO:0000313" key="8">
    <source>
        <dbReference type="EMBL" id="KAK9818214.1"/>
    </source>
</evidence>
<dbReference type="Pfam" id="PF00069">
    <property type="entry name" value="Pkinase"/>
    <property type="match status" value="1"/>
</dbReference>
<evidence type="ECO:0000259" key="7">
    <source>
        <dbReference type="PROSITE" id="PS50011"/>
    </source>
</evidence>
<feature type="domain" description="Protein kinase" evidence="7">
    <location>
        <begin position="339"/>
        <end position="626"/>
    </location>
</feature>
<dbReference type="InterPro" id="IPR011009">
    <property type="entry name" value="Kinase-like_dom_sf"/>
</dbReference>
<evidence type="ECO:0000256" key="1">
    <source>
        <dbReference type="ARBA" id="ARBA00012513"/>
    </source>
</evidence>
<dbReference type="InterPro" id="IPR000719">
    <property type="entry name" value="Prot_kinase_dom"/>
</dbReference>
<evidence type="ECO:0000256" key="3">
    <source>
        <dbReference type="ARBA" id="ARBA00022741"/>
    </source>
</evidence>
<keyword evidence="2" id="KW-0808">Transferase</keyword>
<dbReference type="PANTHER" id="PTHR43671">
    <property type="entry name" value="SERINE/THREONINE-PROTEIN KINASE NEK"/>
    <property type="match status" value="1"/>
</dbReference>
<name>A0AAW1Q7Z8_9CHLO</name>
<evidence type="ECO:0000256" key="4">
    <source>
        <dbReference type="ARBA" id="ARBA00022777"/>
    </source>
</evidence>
<keyword evidence="3" id="KW-0547">Nucleotide-binding</keyword>
<dbReference type="AlphaFoldDB" id="A0AAW1Q7Z8"/>
<dbReference type="GO" id="GO:0004674">
    <property type="term" value="F:protein serine/threonine kinase activity"/>
    <property type="evidence" value="ECO:0007669"/>
    <property type="project" value="UniProtKB-EC"/>
</dbReference>
<feature type="compositionally biased region" description="Polar residues" evidence="6">
    <location>
        <begin position="259"/>
        <end position="269"/>
    </location>
</feature>
<feature type="region of interest" description="Disordered" evidence="6">
    <location>
        <begin position="257"/>
        <end position="277"/>
    </location>
</feature>
<reference evidence="8 9" key="1">
    <citation type="journal article" date="2024" name="Nat. Commun.">
        <title>Phylogenomics reveals the evolutionary origins of lichenization in chlorophyte algae.</title>
        <authorList>
            <person name="Puginier C."/>
            <person name="Libourel C."/>
            <person name="Otte J."/>
            <person name="Skaloud P."/>
            <person name="Haon M."/>
            <person name="Grisel S."/>
            <person name="Petersen M."/>
            <person name="Berrin J.G."/>
            <person name="Delaux P.M."/>
            <person name="Dal Grande F."/>
            <person name="Keller J."/>
        </authorList>
    </citation>
    <scope>NUCLEOTIDE SEQUENCE [LARGE SCALE GENOMIC DNA]</scope>
    <source>
        <strain evidence="8 9">SAG 2043</strain>
    </source>
</reference>
<dbReference type="EC" id="2.7.11.1" evidence="1"/>
<dbReference type="PROSITE" id="PS50011">
    <property type="entry name" value="PROTEIN_KINASE_DOM"/>
    <property type="match status" value="1"/>
</dbReference>
<comment type="caution">
    <text evidence="8">The sequence shown here is derived from an EMBL/GenBank/DDBJ whole genome shotgun (WGS) entry which is preliminary data.</text>
</comment>
<dbReference type="PANTHER" id="PTHR43671:SF13">
    <property type="entry name" value="SERINE_THREONINE-PROTEIN KINASE NEK2"/>
    <property type="match status" value="1"/>
</dbReference>
<accession>A0AAW1Q7Z8</accession>